<organism evidence="3 4">
    <name type="scientific">Fusarium oxysporum f. sp. radicis-cucumerinum</name>
    <dbReference type="NCBI Taxonomy" id="327505"/>
    <lineage>
        <taxon>Eukaryota</taxon>
        <taxon>Fungi</taxon>
        <taxon>Dikarya</taxon>
        <taxon>Ascomycota</taxon>
        <taxon>Pezizomycotina</taxon>
        <taxon>Sordariomycetes</taxon>
        <taxon>Hypocreomycetidae</taxon>
        <taxon>Hypocreales</taxon>
        <taxon>Nectriaceae</taxon>
        <taxon>Fusarium</taxon>
        <taxon>Fusarium oxysporum species complex</taxon>
    </lineage>
</organism>
<dbReference type="AlphaFoldDB" id="A0A2H3G784"/>
<reference evidence="3 4" key="2">
    <citation type="journal article" date="2017" name="Sci. Rep.">
        <title>A mobile pathogenicity chromosome in Fusarium oxysporum for infection of multiple cucurbit species.</title>
        <authorList>
            <person name="van Dam P."/>
            <person name="Fokkens L."/>
            <person name="Ayukawa Y."/>
            <person name="van der Gragt M."/>
            <person name="Ter Horst A."/>
            <person name="Brankovics B."/>
            <person name="Houterman P.M."/>
            <person name="Arie T."/>
            <person name="Rep M."/>
        </authorList>
    </citation>
    <scope>NUCLEOTIDE SEQUENCE [LARGE SCALE GENOMIC DNA]</scope>
    <source>
        <strain evidence="3 4">Forc016</strain>
    </source>
</reference>
<dbReference type="PRINTS" id="PR00081">
    <property type="entry name" value="GDHRDH"/>
</dbReference>
<name>A0A2H3G784_FUSOX</name>
<dbReference type="GO" id="GO:0016491">
    <property type="term" value="F:oxidoreductase activity"/>
    <property type="evidence" value="ECO:0007669"/>
    <property type="project" value="UniProtKB-KW"/>
</dbReference>
<dbReference type="PANTHER" id="PTHR24320:SF272">
    <property type="entry name" value="NAD(P)-BINDING ROSSMANN-FOLD SUPERFAMILY PROTEIN"/>
    <property type="match status" value="1"/>
</dbReference>
<comment type="caution">
    <text evidence="3">The sequence shown here is derived from an EMBL/GenBank/DDBJ whole genome shotgun (WGS) entry which is preliminary data.</text>
</comment>
<dbReference type="PANTHER" id="PTHR24320">
    <property type="entry name" value="RETINOL DEHYDROGENASE"/>
    <property type="match status" value="1"/>
</dbReference>
<evidence type="ECO:0000256" key="1">
    <source>
        <dbReference type="ARBA" id="ARBA00006484"/>
    </source>
</evidence>
<sequence>MATAYAAVHAHPSGPGDARPTALQIVHDEGLGQKLTGKAILITGCSSGIGIETARALSKTGARLYITARNEEKAKAALGDLLEMKNVHLLKLDLNSLAGVRAFVKEFLSKSEKLNILINNAGVMATPEGQSEDGFETQFATNHLAPFLLFQLLKPALLRASEPNFASRVVMVSSSAHRFSEVEFNNINLEGIYDPWKAYGQSKTATIWTSNEIERRYGSRNLHAFSVHPGGISTGLQKHVSQEMVDQWTSHETMGPNWKSAEQGAATTVWAAMSKALEGTGRKYLEDCQIAEPWDPETGEMGSGYAPWVYNEDKAIKLWEMSVELVGLQKDE</sequence>
<dbReference type="Proteomes" id="UP000219602">
    <property type="component" value="Chromosome 11"/>
</dbReference>
<accession>A0A2H3G784</accession>
<reference evidence="3 4" key="1">
    <citation type="journal article" date="2016" name="Environ. Microbiol.">
        <title>Effector profiles distinguish formae speciales of Fusarium oxysporum.</title>
        <authorList>
            <person name="van Dam P."/>
            <person name="Fokkens L."/>
            <person name="Schmidt S.M."/>
            <person name="Linmans J.H."/>
            <person name="Kistler H.C."/>
            <person name="Ma L.J."/>
            <person name="Rep M."/>
        </authorList>
    </citation>
    <scope>NUCLEOTIDE SEQUENCE [LARGE SCALE GENOMIC DNA]</scope>
    <source>
        <strain evidence="3 4">Forc016</strain>
    </source>
</reference>
<evidence type="ECO:0008006" key="5">
    <source>
        <dbReference type="Google" id="ProtNLM"/>
    </source>
</evidence>
<protein>
    <recommendedName>
        <fullName evidence="5">Oxidoreductase</fullName>
    </recommendedName>
</protein>
<dbReference type="InterPro" id="IPR036291">
    <property type="entry name" value="NAD(P)-bd_dom_sf"/>
</dbReference>
<dbReference type="EMBL" id="MABQ02000009">
    <property type="protein sequence ID" value="PCD25946.1"/>
    <property type="molecule type" value="Genomic_DNA"/>
</dbReference>
<dbReference type="SUPFAM" id="SSF51735">
    <property type="entry name" value="NAD(P)-binding Rossmann-fold domains"/>
    <property type="match status" value="1"/>
</dbReference>
<evidence type="ECO:0000256" key="2">
    <source>
        <dbReference type="ARBA" id="ARBA00023002"/>
    </source>
</evidence>
<dbReference type="CDD" id="cd05327">
    <property type="entry name" value="retinol-DH_like_SDR_c_like"/>
    <property type="match status" value="1"/>
</dbReference>
<dbReference type="InterPro" id="IPR002347">
    <property type="entry name" value="SDR_fam"/>
</dbReference>
<gene>
    <name evidence="3" type="ORF">AU210_012380</name>
</gene>
<evidence type="ECO:0000313" key="4">
    <source>
        <dbReference type="Proteomes" id="UP000219602"/>
    </source>
</evidence>
<proteinExistence type="inferred from homology"/>
<dbReference type="STRING" id="327505.A0A2H3G784"/>
<keyword evidence="2" id="KW-0560">Oxidoreductase</keyword>
<evidence type="ECO:0000313" key="3">
    <source>
        <dbReference type="EMBL" id="PCD25946.1"/>
    </source>
</evidence>
<dbReference type="Pfam" id="PF00106">
    <property type="entry name" value="adh_short"/>
    <property type="match status" value="1"/>
</dbReference>
<dbReference type="Gene3D" id="3.40.50.720">
    <property type="entry name" value="NAD(P)-binding Rossmann-like Domain"/>
    <property type="match status" value="1"/>
</dbReference>
<comment type="similarity">
    <text evidence="1">Belongs to the short-chain dehydrogenases/reductases (SDR) family.</text>
</comment>